<proteinExistence type="predicted"/>
<dbReference type="STRING" id="589385.SAMN05421504_102949"/>
<name>A0A1H3AJL6_9PSEU</name>
<dbReference type="Proteomes" id="UP000199515">
    <property type="component" value="Unassembled WGS sequence"/>
</dbReference>
<evidence type="ECO:0008006" key="3">
    <source>
        <dbReference type="Google" id="ProtNLM"/>
    </source>
</evidence>
<accession>A0A1H3AJL6</accession>
<protein>
    <recommendedName>
        <fullName evidence="3">DUF5318 domain-containing protein</fullName>
    </recommendedName>
</protein>
<dbReference type="Pfam" id="PF17249">
    <property type="entry name" value="DUF5318"/>
    <property type="match status" value="1"/>
</dbReference>
<dbReference type="RefSeq" id="WP_091288770.1">
    <property type="nucleotide sequence ID" value="NZ_FNON01000002.1"/>
</dbReference>
<reference evidence="1 2" key="1">
    <citation type="submission" date="2016-10" db="EMBL/GenBank/DDBJ databases">
        <authorList>
            <person name="de Groot N.N."/>
        </authorList>
    </citation>
    <scope>NUCLEOTIDE SEQUENCE [LARGE SCALE GENOMIC DNA]</scope>
    <source>
        <strain evidence="1 2">CPCC 202699</strain>
    </source>
</reference>
<sequence length="134" mass="15022">MRNQREVVDYALQRRALLAGVHAGRVGTHDVCDASPYLLRAAKFHGEAGENPCPICRKEQLTLVSWVYGDELKHVAGSARASDELTRMDGLFSEFTVYVVEVCRTCHWNHLVQSYVLGTGDPHTRSRPRRTAGQ</sequence>
<evidence type="ECO:0000313" key="1">
    <source>
        <dbReference type="EMBL" id="SDX29813.1"/>
    </source>
</evidence>
<dbReference type="AlphaFoldDB" id="A0A1H3AJL6"/>
<dbReference type="EMBL" id="FNON01000002">
    <property type="protein sequence ID" value="SDX29813.1"/>
    <property type="molecule type" value="Genomic_DNA"/>
</dbReference>
<dbReference type="InterPro" id="IPR035169">
    <property type="entry name" value="DUF5318"/>
</dbReference>
<gene>
    <name evidence="1" type="ORF">SAMN05421504_102949</name>
</gene>
<dbReference type="OrthoDB" id="3531406at2"/>
<keyword evidence="2" id="KW-1185">Reference proteome</keyword>
<organism evidence="1 2">
    <name type="scientific">Amycolatopsis xylanica</name>
    <dbReference type="NCBI Taxonomy" id="589385"/>
    <lineage>
        <taxon>Bacteria</taxon>
        <taxon>Bacillati</taxon>
        <taxon>Actinomycetota</taxon>
        <taxon>Actinomycetes</taxon>
        <taxon>Pseudonocardiales</taxon>
        <taxon>Pseudonocardiaceae</taxon>
        <taxon>Amycolatopsis</taxon>
    </lineage>
</organism>
<evidence type="ECO:0000313" key="2">
    <source>
        <dbReference type="Proteomes" id="UP000199515"/>
    </source>
</evidence>